<gene>
    <name evidence="1" type="ORF">M408DRAFT_288544</name>
    <name evidence="2" type="ORF">M408DRAFT_288568</name>
</gene>
<dbReference type="AlphaFoldDB" id="A0A0C3B1G3"/>
<proteinExistence type="predicted"/>
<reference evidence="2 3" key="1">
    <citation type="submission" date="2014-04" db="EMBL/GenBank/DDBJ databases">
        <authorList>
            <consortium name="DOE Joint Genome Institute"/>
            <person name="Kuo A."/>
            <person name="Zuccaro A."/>
            <person name="Kohler A."/>
            <person name="Nagy L.G."/>
            <person name="Floudas D."/>
            <person name="Copeland A."/>
            <person name="Barry K.W."/>
            <person name="Cichocki N."/>
            <person name="Veneault-Fourrey C."/>
            <person name="LaButti K."/>
            <person name="Lindquist E.A."/>
            <person name="Lipzen A."/>
            <person name="Lundell T."/>
            <person name="Morin E."/>
            <person name="Murat C."/>
            <person name="Sun H."/>
            <person name="Tunlid A."/>
            <person name="Henrissat B."/>
            <person name="Grigoriev I.V."/>
            <person name="Hibbett D.S."/>
            <person name="Martin F."/>
            <person name="Nordberg H.P."/>
            <person name="Cantor M.N."/>
            <person name="Hua S.X."/>
        </authorList>
    </citation>
    <scope>NUCLEOTIDE SEQUENCE [LARGE SCALE GENOMIC DNA]</scope>
    <source>
        <strain evidence="2 3">MAFF 305830</strain>
    </source>
</reference>
<evidence type="ECO:0000313" key="1">
    <source>
        <dbReference type="EMBL" id="KIM30622.1"/>
    </source>
</evidence>
<protein>
    <submittedName>
        <fullName evidence="2">Uncharacterized protein</fullName>
    </submittedName>
</protein>
<dbReference type="EMBL" id="KN824284">
    <property type="protein sequence ID" value="KIM30625.1"/>
    <property type="molecule type" value="Genomic_DNA"/>
</dbReference>
<reference evidence="3" key="2">
    <citation type="submission" date="2015-01" db="EMBL/GenBank/DDBJ databases">
        <title>Evolutionary Origins and Diversification of the Mycorrhizal Mutualists.</title>
        <authorList>
            <consortium name="DOE Joint Genome Institute"/>
            <consortium name="Mycorrhizal Genomics Consortium"/>
            <person name="Kohler A."/>
            <person name="Kuo A."/>
            <person name="Nagy L.G."/>
            <person name="Floudas D."/>
            <person name="Copeland A."/>
            <person name="Barry K.W."/>
            <person name="Cichocki N."/>
            <person name="Veneault-Fourrey C."/>
            <person name="LaButti K."/>
            <person name="Lindquist E.A."/>
            <person name="Lipzen A."/>
            <person name="Lundell T."/>
            <person name="Morin E."/>
            <person name="Murat C."/>
            <person name="Riley R."/>
            <person name="Ohm R."/>
            <person name="Sun H."/>
            <person name="Tunlid A."/>
            <person name="Henrissat B."/>
            <person name="Grigoriev I.V."/>
            <person name="Hibbett D.S."/>
            <person name="Martin F."/>
        </authorList>
    </citation>
    <scope>NUCLEOTIDE SEQUENCE [LARGE SCALE GENOMIC DNA]</scope>
    <source>
        <strain evidence="3">MAFF 305830</strain>
    </source>
</reference>
<accession>A0A0C3B1G3</accession>
<name>A0A0C3B1G3_SERVB</name>
<sequence>MYIRFRRTGLGQLAIPPLGFNLQIENKEDRQLLYGDAGKVWIGRRLTARGGAARKQAPKRRGQGGRCFFVQIIKLG</sequence>
<reference evidence="2" key="3">
    <citation type="submission" date="2015-02" db="EMBL/GenBank/DDBJ databases">
        <title>Evolutionary Origins and Diversification of the Mycorrhizal Mutualists.</title>
        <authorList>
            <consortium name="DOE Joint Genome Institute"/>
            <consortium name="Mycorrhizal Genomics Consortium"/>
            <person name="Kohler A."/>
            <person name="Kuo A."/>
            <person name="Nagy L.G."/>
            <person name="Floudas D."/>
            <person name="Copeland A."/>
            <person name="Barry K.W."/>
            <person name="Cichocki N."/>
            <person name="Veneault-Fourrey C."/>
            <person name="LaButti K."/>
            <person name="Lindquist E.A."/>
            <person name="Lipzen A."/>
            <person name="Lundell T."/>
            <person name="Morin E."/>
            <person name="Murat C."/>
            <person name="Riley R."/>
            <person name="Ohm R."/>
            <person name="Sun H."/>
            <person name="Tunlid A."/>
            <person name="Henrissat B."/>
            <person name="Grigoriev I.V."/>
            <person name="Hibbett D.S."/>
            <person name="Martin F."/>
        </authorList>
    </citation>
    <scope>NUCLEOTIDE SEQUENCE</scope>
    <source>
        <strain evidence="2">MAFF 305830</strain>
    </source>
</reference>
<dbReference type="HOGENOM" id="CLU_2656026_0_0_1"/>
<organism evidence="2 3">
    <name type="scientific">Serendipita vermifera MAFF 305830</name>
    <dbReference type="NCBI Taxonomy" id="933852"/>
    <lineage>
        <taxon>Eukaryota</taxon>
        <taxon>Fungi</taxon>
        <taxon>Dikarya</taxon>
        <taxon>Basidiomycota</taxon>
        <taxon>Agaricomycotina</taxon>
        <taxon>Agaricomycetes</taxon>
        <taxon>Sebacinales</taxon>
        <taxon>Serendipitaceae</taxon>
        <taxon>Serendipita</taxon>
    </lineage>
</organism>
<evidence type="ECO:0000313" key="3">
    <source>
        <dbReference type="Proteomes" id="UP000054097"/>
    </source>
</evidence>
<evidence type="ECO:0000313" key="2">
    <source>
        <dbReference type="EMBL" id="KIM30625.1"/>
    </source>
</evidence>
<keyword evidence="3" id="KW-1185">Reference proteome</keyword>
<dbReference type="EMBL" id="KN824284">
    <property type="protein sequence ID" value="KIM30622.1"/>
    <property type="molecule type" value="Genomic_DNA"/>
</dbReference>
<dbReference type="Proteomes" id="UP000054097">
    <property type="component" value="Unassembled WGS sequence"/>
</dbReference>